<dbReference type="CDD" id="cd06721">
    <property type="entry name" value="PDZ1_syntenin-like"/>
    <property type="match status" value="1"/>
</dbReference>
<evidence type="ECO:0000256" key="2">
    <source>
        <dbReference type="SAM" id="MobiDB-lite"/>
    </source>
</evidence>
<dbReference type="GO" id="GO:0005737">
    <property type="term" value="C:cytoplasm"/>
    <property type="evidence" value="ECO:0007669"/>
    <property type="project" value="TreeGrafter"/>
</dbReference>
<dbReference type="InterPro" id="IPR001478">
    <property type="entry name" value="PDZ"/>
</dbReference>
<dbReference type="SMART" id="SM00228">
    <property type="entry name" value="PDZ"/>
    <property type="match status" value="2"/>
</dbReference>
<dbReference type="RefSeq" id="XP_022092086.1">
    <property type="nucleotide sequence ID" value="XM_022236394.1"/>
</dbReference>
<evidence type="ECO:0000313" key="4">
    <source>
        <dbReference type="Proteomes" id="UP000694845"/>
    </source>
</evidence>
<dbReference type="Proteomes" id="UP000694845">
    <property type="component" value="Unplaced"/>
</dbReference>
<dbReference type="InterPro" id="IPR051230">
    <property type="entry name" value="APP-Binding"/>
</dbReference>
<dbReference type="GeneID" id="110980072"/>
<dbReference type="OMA" id="HKMIKKA"/>
<feature type="region of interest" description="Disordered" evidence="2">
    <location>
        <begin position="18"/>
        <end position="51"/>
    </location>
</feature>
<dbReference type="KEGG" id="aplc:110980072"/>
<dbReference type="Gene3D" id="2.30.42.10">
    <property type="match status" value="2"/>
</dbReference>
<keyword evidence="4" id="KW-1185">Reference proteome</keyword>
<evidence type="ECO:0000259" key="3">
    <source>
        <dbReference type="PROSITE" id="PS50106"/>
    </source>
</evidence>
<name>A0A8B7YKM6_ACAPL</name>
<dbReference type="PANTHER" id="PTHR12345">
    <property type="entry name" value="SYNTENIN RELATED"/>
    <property type="match status" value="1"/>
</dbReference>
<keyword evidence="1" id="KW-0677">Repeat</keyword>
<dbReference type="PROSITE" id="PS50106">
    <property type="entry name" value="PDZ"/>
    <property type="match status" value="2"/>
</dbReference>
<proteinExistence type="predicted"/>
<reference evidence="5" key="1">
    <citation type="submission" date="2025-08" db="UniProtKB">
        <authorList>
            <consortium name="RefSeq"/>
        </authorList>
    </citation>
    <scope>IDENTIFICATION</scope>
</reference>
<feature type="domain" description="PDZ" evidence="3">
    <location>
        <begin position="120"/>
        <end position="199"/>
    </location>
</feature>
<dbReference type="CDD" id="cd06794">
    <property type="entry name" value="PDZ2_syntenin-like"/>
    <property type="match status" value="1"/>
</dbReference>
<feature type="compositionally biased region" description="Low complexity" evidence="2">
    <location>
        <begin position="18"/>
        <end position="42"/>
    </location>
</feature>
<gene>
    <name evidence="5" type="primary">LOC110980072</name>
</gene>
<dbReference type="SUPFAM" id="SSF50156">
    <property type="entry name" value="PDZ domain-like"/>
    <property type="match status" value="2"/>
</dbReference>
<dbReference type="GO" id="GO:0005886">
    <property type="term" value="C:plasma membrane"/>
    <property type="evidence" value="ECO:0007669"/>
    <property type="project" value="TreeGrafter"/>
</dbReference>
<feature type="domain" description="PDZ" evidence="3">
    <location>
        <begin position="204"/>
        <end position="279"/>
    </location>
</feature>
<dbReference type="Pfam" id="PF00595">
    <property type="entry name" value="PDZ"/>
    <property type="match status" value="1"/>
</dbReference>
<accession>A0A8B7YKM6</accession>
<dbReference type="OrthoDB" id="10059177at2759"/>
<evidence type="ECO:0000256" key="1">
    <source>
        <dbReference type="ARBA" id="ARBA00022737"/>
    </source>
</evidence>
<sequence>MSLYPSLEDMKVDQMAKAQVQHQQVAQHQYPQPPAAAIAPAAPAAPAPTPTSSLYPSLEEYMGLNLSPEVVAAHMPNVQQAIVPRPAGTVAVGTTDMVAPVTGSQNVGLRRANVTNGVREVLLCKDQKGKIGLRVRAISKGVFVSFVHDGSPAAMGGVRFGDQVLQINGENCAGMTSDKAMSKLRKAAAERIVLALRDRPFERTITLQKDSTNHVGFVFKNGKVTAIAKDTSAARNGLLIDHALLEVQGQNVIGLKDKEILEIMAHAGKTVTLTIMPNFVFDHMMKNMASSLVKGSMDHSIPEV</sequence>
<protein>
    <submittedName>
        <fullName evidence="5">Syntenin-1-like</fullName>
    </submittedName>
</protein>
<dbReference type="PANTHER" id="PTHR12345:SF3">
    <property type="entry name" value="PDZ DOMAIN-CONTAINING PROTEIN"/>
    <property type="match status" value="1"/>
</dbReference>
<organism evidence="4 5">
    <name type="scientific">Acanthaster planci</name>
    <name type="common">Crown-of-thorns starfish</name>
    <dbReference type="NCBI Taxonomy" id="133434"/>
    <lineage>
        <taxon>Eukaryota</taxon>
        <taxon>Metazoa</taxon>
        <taxon>Echinodermata</taxon>
        <taxon>Eleutherozoa</taxon>
        <taxon>Asterozoa</taxon>
        <taxon>Asteroidea</taxon>
        <taxon>Valvatacea</taxon>
        <taxon>Valvatida</taxon>
        <taxon>Acanthasteridae</taxon>
        <taxon>Acanthaster</taxon>
    </lineage>
</organism>
<dbReference type="FunFam" id="2.30.42.10:FF:000043">
    <property type="entry name" value="Syntenin-1 isoform X1"/>
    <property type="match status" value="1"/>
</dbReference>
<evidence type="ECO:0000313" key="5">
    <source>
        <dbReference type="RefSeq" id="XP_022092086.1"/>
    </source>
</evidence>
<dbReference type="InterPro" id="IPR036034">
    <property type="entry name" value="PDZ_sf"/>
</dbReference>
<dbReference type="AlphaFoldDB" id="A0A8B7YKM6"/>